<proteinExistence type="predicted"/>
<evidence type="ECO:0000313" key="2">
    <source>
        <dbReference type="Proteomes" id="UP000005408"/>
    </source>
</evidence>
<reference evidence="1" key="1">
    <citation type="submission" date="2022-08" db="UniProtKB">
        <authorList>
            <consortium name="EnsemblMetazoa"/>
        </authorList>
    </citation>
    <scope>IDENTIFICATION</scope>
    <source>
        <strain evidence="1">05x7-T-G4-1.051#20</strain>
    </source>
</reference>
<dbReference type="Proteomes" id="UP000005408">
    <property type="component" value="Unassembled WGS sequence"/>
</dbReference>
<keyword evidence="2" id="KW-1185">Reference proteome</keyword>
<sequence length="85" mass="10125">MSELLKVSETIRGVEEFVYIMDSWNDMWFMEYIVFLFHSQQGIFYMTPLTCTKQQTKKQLGSNSASYSSDFNVLVQCSHRVMYWI</sequence>
<name>A0A8W8K5G1_MAGGI</name>
<accession>A0A8W8K5G1</accession>
<dbReference type="EnsemblMetazoa" id="G22510.1">
    <property type="protein sequence ID" value="G22510.1:cds"/>
    <property type="gene ID" value="G22510"/>
</dbReference>
<organism evidence="1 2">
    <name type="scientific">Magallana gigas</name>
    <name type="common">Pacific oyster</name>
    <name type="synonym">Crassostrea gigas</name>
    <dbReference type="NCBI Taxonomy" id="29159"/>
    <lineage>
        <taxon>Eukaryota</taxon>
        <taxon>Metazoa</taxon>
        <taxon>Spiralia</taxon>
        <taxon>Lophotrochozoa</taxon>
        <taxon>Mollusca</taxon>
        <taxon>Bivalvia</taxon>
        <taxon>Autobranchia</taxon>
        <taxon>Pteriomorphia</taxon>
        <taxon>Ostreida</taxon>
        <taxon>Ostreoidea</taxon>
        <taxon>Ostreidae</taxon>
        <taxon>Magallana</taxon>
    </lineage>
</organism>
<evidence type="ECO:0000313" key="1">
    <source>
        <dbReference type="EnsemblMetazoa" id="G22510.1:cds"/>
    </source>
</evidence>
<dbReference type="AlphaFoldDB" id="A0A8W8K5G1"/>
<protein>
    <submittedName>
        <fullName evidence="1">Uncharacterized protein</fullName>
    </submittedName>
</protein>